<dbReference type="RefSeq" id="WP_078767776.1">
    <property type="nucleotide sequence ID" value="NZ_FUWW01000002.1"/>
</dbReference>
<keyword evidence="1" id="KW-1133">Transmembrane helix</keyword>
<evidence type="ECO:0000313" key="3">
    <source>
        <dbReference type="Proteomes" id="UP000190657"/>
    </source>
</evidence>
<keyword evidence="1" id="KW-0812">Transmembrane</keyword>
<dbReference type="AlphaFoldDB" id="A0A1T4K3D0"/>
<sequence>MQKIIKAIKYALIIISSIIAVGYIVYICLAYNDMLTALPLRMHIEIIVFIWLIFNAIVLLISHIIKTRK</sequence>
<proteinExistence type="predicted"/>
<protein>
    <submittedName>
        <fullName evidence="2">Uncharacterized protein</fullName>
    </submittedName>
</protein>
<gene>
    <name evidence="2" type="ORF">SAMN02745114_00275</name>
</gene>
<evidence type="ECO:0000313" key="2">
    <source>
        <dbReference type="EMBL" id="SJZ36909.1"/>
    </source>
</evidence>
<keyword evidence="3" id="KW-1185">Reference proteome</keyword>
<accession>A0A1T4K3D0</accession>
<feature type="transmembrane region" description="Helical" evidence="1">
    <location>
        <begin position="44"/>
        <end position="65"/>
    </location>
</feature>
<dbReference type="STRING" id="290054.SAMN02745114_00275"/>
<organism evidence="2 3">
    <name type="scientific">Eubacterium coprostanoligenes</name>
    <dbReference type="NCBI Taxonomy" id="290054"/>
    <lineage>
        <taxon>Bacteria</taxon>
        <taxon>Bacillati</taxon>
        <taxon>Bacillota</taxon>
        <taxon>Clostridia</taxon>
        <taxon>Eubacteriales</taxon>
        <taxon>Eubacteriaceae</taxon>
        <taxon>Eubacterium</taxon>
    </lineage>
</organism>
<dbReference type="EMBL" id="FUWW01000002">
    <property type="protein sequence ID" value="SJZ36909.1"/>
    <property type="molecule type" value="Genomic_DNA"/>
</dbReference>
<name>A0A1T4K3D0_9FIRM</name>
<evidence type="ECO:0000256" key="1">
    <source>
        <dbReference type="SAM" id="Phobius"/>
    </source>
</evidence>
<dbReference type="Proteomes" id="UP000190657">
    <property type="component" value="Unassembled WGS sequence"/>
</dbReference>
<reference evidence="2 3" key="1">
    <citation type="submission" date="2017-02" db="EMBL/GenBank/DDBJ databases">
        <authorList>
            <person name="Peterson S.W."/>
        </authorList>
    </citation>
    <scope>NUCLEOTIDE SEQUENCE [LARGE SCALE GENOMIC DNA]</scope>
    <source>
        <strain evidence="2 3">ATCC 51222</strain>
    </source>
</reference>
<feature type="transmembrane region" description="Helical" evidence="1">
    <location>
        <begin position="12"/>
        <end position="32"/>
    </location>
</feature>
<keyword evidence="1" id="KW-0472">Membrane</keyword>